<dbReference type="EMBL" id="DS016983">
    <property type="protein sequence ID" value="KMU83416.1"/>
    <property type="molecule type" value="Genomic_DNA"/>
</dbReference>
<gene>
    <name evidence="1" type="ORF">CIHG_01198</name>
</gene>
<protein>
    <submittedName>
        <fullName evidence="1">Uncharacterized protein</fullName>
    </submittedName>
</protein>
<organism evidence="1 2">
    <name type="scientific">Coccidioides immitis H538.4</name>
    <dbReference type="NCBI Taxonomy" id="396776"/>
    <lineage>
        <taxon>Eukaryota</taxon>
        <taxon>Fungi</taxon>
        <taxon>Dikarya</taxon>
        <taxon>Ascomycota</taxon>
        <taxon>Pezizomycotina</taxon>
        <taxon>Eurotiomycetes</taxon>
        <taxon>Eurotiomycetidae</taxon>
        <taxon>Onygenales</taxon>
        <taxon>Onygenaceae</taxon>
        <taxon>Coccidioides</taxon>
    </lineage>
</organism>
<evidence type="ECO:0000313" key="1">
    <source>
        <dbReference type="EMBL" id="KMU83416.1"/>
    </source>
</evidence>
<reference evidence="2" key="1">
    <citation type="journal article" date="2010" name="Genome Res.">
        <title>Population genomic sequencing of Coccidioides fungi reveals recent hybridization and transposon control.</title>
        <authorList>
            <person name="Neafsey D.E."/>
            <person name="Barker B.M."/>
            <person name="Sharpton T.J."/>
            <person name="Stajich J.E."/>
            <person name="Park D.J."/>
            <person name="Whiston E."/>
            <person name="Hung C.-Y."/>
            <person name="McMahan C."/>
            <person name="White J."/>
            <person name="Sykes S."/>
            <person name="Heiman D."/>
            <person name="Young S."/>
            <person name="Zeng Q."/>
            <person name="Abouelleil A."/>
            <person name="Aftuck L."/>
            <person name="Bessette D."/>
            <person name="Brown A."/>
            <person name="FitzGerald M."/>
            <person name="Lui A."/>
            <person name="Macdonald J.P."/>
            <person name="Priest M."/>
            <person name="Orbach M.J."/>
            <person name="Galgiani J.N."/>
            <person name="Kirkland T.N."/>
            <person name="Cole G.T."/>
            <person name="Birren B.W."/>
            <person name="Henn M.R."/>
            <person name="Taylor J.W."/>
            <person name="Rounsley S.D."/>
        </authorList>
    </citation>
    <scope>NUCLEOTIDE SEQUENCE [LARGE SCALE GENOMIC DNA]</scope>
    <source>
        <strain evidence="2">H538.4</strain>
    </source>
</reference>
<dbReference type="VEuPathDB" id="FungiDB:CIHG_01198"/>
<name>A0A0J8RFM1_COCIT</name>
<accession>A0A0J8RFM1</accession>
<dbReference type="Proteomes" id="UP000054563">
    <property type="component" value="Unassembled WGS sequence"/>
</dbReference>
<evidence type="ECO:0000313" key="2">
    <source>
        <dbReference type="Proteomes" id="UP000054563"/>
    </source>
</evidence>
<proteinExistence type="predicted"/>
<sequence>MDARGVSKHALYPIACLKPSAGLNDMCLLRCGIKLGAVCLLREASTPDHPLTVCVDAPAARHCAGPSPSGDVLAKPYYYRTCPRISNLIRSPNTRTANGRPFAEVPSSSFGLPLHNNHQDTPRTRCLVCMVVYRSTPHHSGSPCTTEQATVLLRLLHRRPSKPSTFPERLPSLPSAYIHVRCSPLLIRDDLPRPYHRLKIAKFALPTFCFPTFPRELEQNLRLRLPPFPRNA</sequence>
<dbReference type="AlphaFoldDB" id="A0A0J8RFM1"/>